<evidence type="ECO:0000256" key="4">
    <source>
        <dbReference type="ARBA" id="ARBA00020837"/>
    </source>
</evidence>
<dbReference type="EMBL" id="JAGSCS010000004">
    <property type="protein sequence ID" value="MBR0575623.1"/>
    <property type="molecule type" value="Genomic_DNA"/>
</dbReference>
<evidence type="ECO:0000256" key="1">
    <source>
        <dbReference type="ARBA" id="ARBA00001947"/>
    </source>
</evidence>
<sequence>MEQAELRQLIQEVVKKYLDALYVPVGVSNRHIHVTREDLDILYGKGYELKKMKDLKQPGEFAAEETLEVKTPKGSFKKVRILGPLRKATQVELSLSDGFTLGVAIPIRESGKIENSGSVTLVGPKGEVTLPVGAIAAHRHIHMPPEVAEKYGLKNGDLVDVEKEGSRGLTFKDVLLRVSDKYALEMHLDLDEANAGNIRSGDLLKVIKH</sequence>
<dbReference type="PIRSF" id="PIRSF010130">
    <property type="entry name" value="PduL"/>
    <property type="match status" value="1"/>
</dbReference>
<gene>
    <name evidence="11" type="ORF">KCG48_04625</name>
</gene>
<dbReference type="GO" id="GO:0016747">
    <property type="term" value="F:acyltransferase activity, transferring groups other than amino-acyl groups"/>
    <property type="evidence" value="ECO:0007669"/>
    <property type="project" value="InterPro"/>
</dbReference>
<name>A0A941HQL8_9CLOT</name>
<comment type="catalytic activity">
    <reaction evidence="9 10">
        <text>propanoyl-CoA + phosphate = propanoyl phosphate + CoA</text>
        <dbReference type="Rhea" id="RHEA:28046"/>
        <dbReference type="ChEBI" id="CHEBI:43474"/>
        <dbReference type="ChEBI" id="CHEBI:57287"/>
        <dbReference type="ChEBI" id="CHEBI:57392"/>
        <dbReference type="ChEBI" id="CHEBI:58933"/>
        <dbReference type="EC" id="2.3.1.222"/>
    </reaction>
</comment>
<dbReference type="EC" id="2.3.1.222" evidence="3 10"/>
<dbReference type="Pfam" id="PF06130">
    <property type="entry name" value="PTAC"/>
    <property type="match status" value="1"/>
</dbReference>
<proteinExistence type="inferred from homology"/>
<dbReference type="PANTHER" id="PTHR39453">
    <property type="entry name" value="PHOSPHATE PROPANOYLTRANSFERASE"/>
    <property type="match status" value="1"/>
</dbReference>
<dbReference type="RefSeq" id="WP_211800147.1">
    <property type="nucleotide sequence ID" value="NZ_JAGSCS010000004.1"/>
</dbReference>
<evidence type="ECO:0000256" key="8">
    <source>
        <dbReference type="ARBA" id="ARBA00023315"/>
    </source>
</evidence>
<evidence type="ECO:0000256" key="9">
    <source>
        <dbReference type="ARBA" id="ARBA00047589"/>
    </source>
</evidence>
<comment type="cofactor">
    <cofactor evidence="1">
        <name>Zn(2+)</name>
        <dbReference type="ChEBI" id="CHEBI:29105"/>
    </cofactor>
</comment>
<evidence type="ECO:0000256" key="2">
    <source>
        <dbReference type="ARBA" id="ARBA00007342"/>
    </source>
</evidence>
<evidence type="ECO:0000256" key="3">
    <source>
        <dbReference type="ARBA" id="ARBA00012206"/>
    </source>
</evidence>
<evidence type="ECO:0000256" key="7">
    <source>
        <dbReference type="ARBA" id="ARBA00022833"/>
    </source>
</evidence>
<dbReference type="NCBIfam" id="NF011652">
    <property type="entry name" value="PRK15070.1"/>
    <property type="match status" value="1"/>
</dbReference>
<evidence type="ECO:0000313" key="11">
    <source>
        <dbReference type="EMBL" id="MBR0575623.1"/>
    </source>
</evidence>
<comment type="caution">
    <text evidence="11">The sequence shown here is derived from an EMBL/GenBank/DDBJ whole genome shotgun (WGS) entry which is preliminary data.</text>
</comment>
<evidence type="ECO:0000256" key="10">
    <source>
        <dbReference type="PIRNR" id="PIRNR010130"/>
    </source>
</evidence>
<accession>A0A941HQL8</accession>
<evidence type="ECO:0000256" key="5">
    <source>
        <dbReference type="ARBA" id="ARBA00022679"/>
    </source>
</evidence>
<protein>
    <recommendedName>
        <fullName evidence="4 10">Phosphate propanoyltransferase</fullName>
        <ecNumber evidence="3 10">2.3.1.222</ecNumber>
    </recommendedName>
</protein>
<keyword evidence="6" id="KW-0479">Metal-binding</keyword>
<keyword evidence="5 10" id="KW-0808">Transferase</keyword>
<dbReference type="Proteomes" id="UP000675379">
    <property type="component" value="Unassembled WGS sequence"/>
</dbReference>
<reference evidence="11" key="1">
    <citation type="submission" date="2021-04" db="EMBL/GenBank/DDBJ databases">
        <title>Proteiniclasticum sedimins sp. nov., an obligate anaerobic bacterium isolated from anaerobic sludge.</title>
        <authorList>
            <person name="Liu J."/>
        </authorList>
    </citation>
    <scope>NUCLEOTIDE SEQUENCE</scope>
    <source>
        <strain evidence="11">BAD-10</strain>
    </source>
</reference>
<dbReference type="AlphaFoldDB" id="A0A941HQL8"/>
<comment type="similarity">
    <text evidence="2 10">Belongs to the PduL family.</text>
</comment>
<evidence type="ECO:0000313" key="12">
    <source>
        <dbReference type="Proteomes" id="UP000675379"/>
    </source>
</evidence>
<dbReference type="GO" id="GO:0046872">
    <property type="term" value="F:metal ion binding"/>
    <property type="evidence" value="ECO:0007669"/>
    <property type="project" value="UniProtKB-KW"/>
</dbReference>
<keyword evidence="12" id="KW-1185">Reference proteome</keyword>
<keyword evidence="7" id="KW-0862">Zinc</keyword>
<organism evidence="11 12">
    <name type="scientific">Proteiniclasticum sediminis</name>
    <dbReference type="NCBI Taxonomy" id="2804028"/>
    <lineage>
        <taxon>Bacteria</taxon>
        <taxon>Bacillati</taxon>
        <taxon>Bacillota</taxon>
        <taxon>Clostridia</taxon>
        <taxon>Eubacteriales</taxon>
        <taxon>Clostridiaceae</taxon>
        <taxon>Proteiniclasticum</taxon>
    </lineage>
</organism>
<comment type="function">
    <text evidence="10">Involved in 1,2-propanediol (1,2-PD) degradation by catalyzing the conversion of propanoyl-CoA to propanoyl-phosphate.</text>
</comment>
<evidence type="ECO:0000256" key="6">
    <source>
        <dbReference type="ARBA" id="ARBA00022723"/>
    </source>
</evidence>
<comment type="pathway">
    <text evidence="10">Polyol metabolism; 1,2-propanediol degradation.</text>
</comment>
<dbReference type="PANTHER" id="PTHR39453:SF1">
    <property type="entry name" value="PHOSPHATE PROPANOYLTRANSFERASE"/>
    <property type="match status" value="1"/>
</dbReference>
<dbReference type="InterPro" id="IPR008300">
    <property type="entry name" value="PTAC"/>
</dbReference>
<keyword evidence="8 10" id="KW-0012">Acyltransferase</keyword>